<organism evidence="2">
    <name type="scientific">marine sediment metagenome</name>
    <dbReference type="NCBI Taxonomy" id="412755"/>
    <lineage>
        <taxon>unclassified sequences</taxon>
        <taxon>metagenomes</taxon>
        <taxon>ecological metagenomes</taxon>
    </lineage>
</organism>
<dbReference type="AlphaFoldDB" id="X0XMX8"/>
<gene>
    <name evidence="2" type="ORF">S01H1_74415</name>
</gene>
<comment type="caution">
    <text evidence="2">The sequence shown here is derived from an EMBL/GenBank/DDBJ whole genome shotgun (WGS) entry which is preliminary data.</text>
</comment>
<proteinExistence type="predicted"/>
<feature type="compositionally biased region" description="Basic and acidic residues" evidence="1">
    <location>
        <begin position="33"/>
        <end position="51"/>
    </location>
</feature>
<sequence length="51" mass="6246">MKLFESRQKYFPRIFREAHQIAQASCRQNFPENYREKKIEEKPREEQADGS</sequence>
<name>X0XMX8_9ZZZZ</name>
<feature type="region of interest" description="Disordered" evidence="1">
    <location>
        <begin position="25"/>
        <end position="51"/>
    </location>
</feature>
<accession>X0XMX8</accession>
<protein>
    <submittedName>
        <fullName evidence="2">Uncharacterized protein</fullName>
    </submittedName>
</protein>
<evidence type="ECO:0000313" key="2">
    <source>
        <dbReference type="EMBL" id="GAG36702.1"/>
    </source>
</evidence>
<dbReference type="EMBL" id="BARS01049784">
    <property type="protein sequence ID" value="GAG36702.1"/>
    <property type="molecule type" value="Genomic_DNA"/>
</dbReference>
<evidence type="ECO:0000256" key="1">
    <source>
        <dbReference type="SAM" id="MobiDB-lite"/>
    </source>
</evidence>
<reference evidence="2" key="1">
    <citation type="journal article" date="2014" name="Front. Microbiol.">
        <title>High frequency of phylogenetically diverse reductive dehalogenase-homologous genes in deep subseafloor sedimentary metagenomes.</title>
        <authorList>
            <person name="Kawai M."/>
            <person name="Futagami T."/>
            <person name="Toyoda A."/>
            <person name="Takaki Y."/>
            <person name="Nishi S."/>
            <person name="Hori S."/>
            <person name="Arai W."/>
            <person name="Tsubouchi T."/>
            <person name="Morono Y."/>
            <person name="Uchiyama I."/>
            <person name="Ito T."/>
            <person name="Fujiyama A."/>
            <person name="Inagaki F."/>
            <person name="Takami H."/>
        </authorList>
    </citation>
    <scope>NUCLEOTIDE SEQUENCE</scope>
    <source>
        <strain evidence="2">Expedition CK06-06</strain>
    </source>
</reference>